<evidence type="ECO:0000313" key="3">
    <source>
        <dbReference type="Proteomes" id="UP000031586"/>
    </source>
</evidence>
<dbReference type="AlphaFoldDB" id="A0A0C1Z6T7"/>
<accession>A0A0C1Z6T7</accession>
<gene>
    <name evidence="2" type="ORF">H735_17035</name>
</gene>
<evidence type="ECO:0000256" key="1">
    <source>
        <dbReference type="SAM" id="Phobius"/>
    </source>
</evidence>
<reference evidence="2 3" key="1">
    <citation type="submission" date="2014-07" db="EMBL/GenBank/DDBJ databases">
        <title>Unique and conserved regions in Vibrio harveyi and related species in comparison with the shrimp pathogen Vibrio harveyi CAIM 1792.</title>
        <authorList>
            <person name="Espinoza-Valles I."/>
            <person name="Vora G."/>
            <person name="Leekitcharoenphon P."/>
            <person name="Ussery D."/>
            <person name="Hoj L."/>
            <person name="Gomez-Gil B."/>
        </authorList>
    </citation>
    <scope>NUCLEOTIDE SEQUENCE [LARGE SCALE GENOMIC DNA]</scope>
    <source>
        <strain evidence="3">CAIM 1854 / LMG 25443</strain>
    </source>
</reference>
<dbReference type="Gene3D" id="3.30.700.10">
    <property type="entry name" value="Glycoprotein, Type 4 Pilin"/>
    <property type="match status" value="1"/>
</dbReference>
<evidence type="ECO:0000313" key="2">
    <source>
        <dbReference type="EMBL" id="KIF51859.1"/>
    </source>
</evidence>
<dbReference type="SUPFAM" id="SSF54523">
    <property type="entry name" value="Pili subunits"/>
    <property type="match status" value="1"/>
</dbReference>
<dbReference type="InterPro" id="IPR012902">
    <property type="entry name" value="N_methyl_site"/>
</dbReference>
<proteinExistence type="predicted"/>
<keyword evidence="1" id="KW-0812">Transmembrane</keyword>
<protein>
    <submittedName>
        <fullName evidence="2">N-terminal cleavage protein</fullName>
    </submittedName>
</protein>
<dbReference type="Proteomes" id="UP000031586">
    <property type="component" value="Unassembled WGS sequence"/>
</dbReference>
<feature type="transmembrane region" description="Helical" evidence="1">
    <location>
        <begin position="6"/>
        <end position="27"/>
    </location>
</feature>
<dbReference type="NCBIfam" id="TIGR02532">
    <property type="entry name" value="IV_pilin_GFxxxE"/>
    <property type="match status" value="1"/>
</dbReference>
<dbReference type="InterPro" id="IPR045584">
    <property type="entry name" value="Pilin-like"/>
</dbReference>
<keyword evidence="1" id="KW-0472">Membrane</keyword>
<keyword evidence="1" id="KW-1133">Transmembrane helix</keyword>
<dbReference type="PROSITE" id="PS00409">
    <property type="entry name" value="PROKAR_NTER_METHYL"/>
    <property type="match status" value="1"/>
</dbReference>
<dbReference type="Pfam" id="PF07963">
    <property type="entry name" value="N_methyl"/>
    <property type="match status" value="1"/>
</dbReference>
<name>A0A0C1Z6T7_9VIBR</name>
<organism evidence="2 3">
    <name type="scientific">Vibrio owensii CAIM 1854 = LMG 25443</name>
    <dbReference type="NCBI Taxonomy" id="1229493"/>
    <lineage>
        <taxon>Bacteria</taxon>
        <taxon>Pseudomonadati</taxon>
        <taxon>Pseudomonadota</taxon>
        <taxon>Gammaproteobacteria</taxon>
        <taxon>Vibrionales</taxon>
        <taxon>Vibrionaceae</taxon>
        <taxon>Vibrio</taxon>
    </lineage>
</organism>
<comment type="caution">
    <text evidence="2">The sequence shown here is derived from an EMBL/GenBank/DDBJ whole genome shotgun (WGS) entry which is preliminary data.</text>
</comment>
<dbReference type="PATRIC" id="fig|1229493.5.peg.2558"/>
<dbReference type="EMBL" id="JPRD01000028">
    <property type="protein sequence ID" value="KIF51859.1"/>
    <property type="molecule type" value="Genomic_DNA"/>
</dbReference>
<sequence length="180" mass="20196">MKNKGFTLIEMIVVIVILGVLAVTAAPKFMGLQSDARIATLQATKGAIESSFAMFSAKSEVPSTEIQPCDYHKQMRCMVIDGQQIRLTNADNYPWFDVFPNQALSQFKALVNVDVSPLNDDLHGEDKLNFETDYDGGFWIFPQFYGDWSELDTLRCRIHYTPATASRTGHSITTLETEDC</sequence>
<dbReference type="RefSeq" id="WP_020197320.1">
    <property type="nucleotide sequence ID" value="NZ_BAOH01000112.1"/>
</dbReference>